<comment type="caution">
    <text evidence="11">The sequence shown here is derived from an EMBL/GenBank/DDBJ whole genome shotgun (WGS) entry which is preliminary data.</text>
</comment>
<dbReference type="EMBL" id="MKCS01000002">
    <property type="protein sequence ID" value="OHX11574.1"/>
    <property type="molecule type" value="Genomic_DNA"/>
</dbReference>
<evidence type="ECO:0000256" key="6">
    <source>
        <dbReference type="ARBA" id="ARBA00023143"/>
    </source>
</evidence>
<reference evidence="11 12" key="1">
    <citation type="submission" date="2016-09" db="EMBL/GenBank/DDBJ databases">
        <title>Chromobacterium muskegensis sp. nov., an insecticidal bacterium isolated from Sphagnum bogs.</title>
        <authorList>
            <person name="Sparks M.E."/>
            <person name="Blackburn M.B."/>
            <person name="Gundersen-Rindal D.E."/>
            <person name="Mitchell A."/>
            <person name="Farrar R."/>
            <person name="Kuhar D."/>
        </authorList>
    </citation>
    <scope>NUCLEOTIDE SEQUENCE [LARGE SCALE GENOMIC DNA]</scope>
    <source>
        <strain evidence="11 12">37-2</strain>
    </source>
</reference>
<dbReference type="GO" id="GO:0044780">
    <property type="term" value="P:bacterial-type flagellum assembly"/>
    <property type="evidence" value="ECO:0007669"/>
    <property type="project" value="InterPro"/>
</dbReference>
<dbReference type="Pfam" id="PF06429">
    <property type="entry name" value="Flg_bbr_C"/>
    <property type="match status" value="1"/>
</dbReference>
<dbReference type="PANTHER" id="PTHR30033">
    <property type="entry name" value="FLAGELLAR HOOK-ASSOCIATED PROTEIN 1"/>
    <property type="match status" value="1"/>
</dbReference>
<comment type="subcellular location">
    <subcellularLocation>
        <location evidence="1 7">Bacterial flagellum</location>
    </subcellularLocation>
    <subcellularLocation>
        <location evidence="2 7">Secreted</location>
    </subcellularLocation>
</comment>
<evidence type="ECO:0000313" key="11">
    <source>
        <dbReference type="EMBL" id="OHX11574.1"/>
    </source>
</evidence>
<comment type="similarity">
    <text evidence="3 7">Belongs to the flagella basal body rod proteins family.</text>
</comment>
<gene>
    <name evidence="7" type="primary">flgK</name>
    <name evidence="11" type="ORF">BI347_18150</name>
</gene>
<keyword evidence="6 7" id="KW-0975">Bacterial flagellum</keyword>
<evidence type="ECO:0000256" key="3">
    <source>
        <dbReference type="ARBA" id="ARBA00009677"/>
    </source>
</evidence>
<dbReference type="Proteomes" id="UP000180088">
    <property type="component" value="Unassembled WGS sequence"/>
</dbReference>
<keyword evidence="11" id="KW-0282">Flagellum</keyword>
<keyword evidence="11" id="KW-0966">Cell projection</keyword>
<evidence type="ECO:0000256" key="1">
    <source>
        <dbReference type="ARBA" id="ARBA00004365"/>
    </source>
</evidence>
<keyword evidence="11" id="KW-0969">Cilium</keyword>
<dbReference type="Pfam" id="PF00460">
    <property type="entry name" value="Flg_bb_rod"/>
    <property type="match status" value="1"/>
</dbReference>
<dbReference type="RefSeq" id="WP_071116645.1">
    <property type="nucleotide sequence ID" value="NZ_MKCS01000002.1"/>
</dbReference>
<name>A0A1S1WW97_9NEIS</name>
<dbReference type="InterPro" id="IPR019776">
    <property type="entry name" value="Flagellar_basal_body_rod_CS"/>
</dbReference>
<evidence type="ECO:0000259" key="10">
    <source>
        <dbReference type="Pfam" id="PF22638"/>
    </source>
</evidence>
<dbReference type="PANTHER" id="PTHR30033:SF1">
    <property type="entry name" value="FLAGELLAR HOOK-ASSOCIATED PROTEIN 1"/>
    <property type="match status" value="1"/>
</dbReference>
<evidence type="ECO:0000256" key="4">
    <source>
        <dbReference type="ARBA" id="ARBA00016244"/>
    </source>
</evidence>
<evidence type="ECO:0000256" key="7">
    <source>
        <dbReference type="RuleBase" id="RU362065"/>
    </source>
</evidence>
<evidence type="ECO:0000259" key="8">
    <source>
        <dbReference type="Pfam" id="PF00460"/>
    </source>
</evidence>
<proteinExistence type="inferred from homology"/>
<accession>A0A1S1WW97</accession>
<evidence type="ECO:0000313" key="12">
    <source>
        <dbReference type="Proteomes" id="UP000180088"/>
    </source>
</evidence>
<dbReference type="PRINTS" id="PR01005">
    <property type="entry name" value="FLGHOOKAP1"/>
</dbReference>
<dbReference type="GO" id="GO:0005576">
    <property type="term" value="C:extracellular region"/>
    <property type="evidence" value="ECO:0007669"/>
    <property type="project" value="UniProtKB-SubCell"/>
</dbReference>
<dbReference type="STRING" id="1903179.BI347_18150"/>
<dbReference type="OrthoDB" id="9802553at2"/>
<dbReference type="Pfam" id="PF22638">
    <property type="entry name" value="FlgK_D1"/>
    <property type="match status" value="1"/>
</dbReference>
<dbReference type="AlphaFoldDB" id="A0A1S1WW97"/>
<dbReference type="SUPFAM" id="SSF64518">
    <property type="entry name" value="Phase 1 flagellin"/>
    <property type="match status" value="1"/>
</dbReference>
<feature type="domain" description="Flagellar basal-body/hook protein C-terminal" evidence="9">
    <location>
        <begin position="559"/>
        <end position="595"/>
    </location>
</feature>
<evidence type="ECO:0000256" key="2">
    <source>
        <dbReference type="ARBA" id="ARBA00004613"/>
    </source>
</evidence>
<dbReference type="GO" id="GO:0009424">
    <property type="term" value="C:bacterial-type flagellum hook"/>
    <property type="evidence" value="ECO:0007669"/>
    <property type="project" value="UniProtKB-UniRule"/>
</dbReference>
<protein>
    <recommendedName>
        <fullName evidence="4 7">Flagellar hook-associated protein 1</fullName>
        <shortName evidence="7">HAP1</shortName>
    </recommendedName>
</protein>
<feature type="domain" description="Flagellar hook-associated protein FlgK helical" evidence="10">
    <location>
        <begin position="96"/>
        <end position="333"/>
    </location>
</feature>
<dbReference type="NCBIfam" id="TIGR02492">
    <property type="entry name" value="flgK_ends"/>
    <property type="match status" value="1"/>
</dbReference>
<sequence length="598" mass="61597">MAIVGADIFGIGLSGLNAAQNALSVTSNNISNASTPGYNAEYITQAGRQPQNAGFGFLGQGVDVTNVLRTYSQFLSNQVQSAQNNSSYYSTQLQQLNQINNTIANSTQSPSPSIQSFFGAMQTLSQQPSSLPSRQNVLSMAQAMSSSITSLNTQLVQLQQGVNGQIGTTVQGINALAQQIAKLNQQIGAATGGNPQAPQPNTLLDQRDQAMLQLNQMVGATASVQSDGSYTVSIGSGQTLVTGGTVNQLATQANPADPTNLQVGFTNANNTLTILPDSILNSGQLGGLLNFRDGALLQTQTQLGTMAINFAAAMNYQNSLGMDYNGQPGGPIFKDLSPYASQPQYAAGQFQTIMGDPKLLATASNLVPAGTSGGTSGVTMSAVWSSLPGTYAGSINSSPPVFPATTSHPSSGLTNMTITASAAPVSMTATIAGTNGGGPYNVVPVTGQPNAYKLQTTATPPVDVGIGFQLSGSPDPGQTFSVGPAVAGSASLKASGDNSNLLQLTAQQNIALVNGQSYQTYYASTVASVGNQTYSVGLQNTAAQNTLQQATTTNSNLTGVNLDQEAANLIKYQQSYQACSKVIQIAQSTFTSIINIMS</sequence>
<dbReference type="PROSITE" id="PS00588">
    <property type="entry name" value="FLAGELLA_BB_ROD"/>
    <property type="match status" value="1"/>
</dbReference>
<evidence type="ECO:0000259" key="9">
    <source>
        <dbReference type="Pfam" id="PF06429"/>
    </source>
</evidence>
<dbReference type="InterPro" id="IPR001444">
    <property type="entry name" value="Flag_bb_rod_N"/>
</dbReference>
<dbReference type="InterPro" id="IPR010930">
    <property type="entry name" value="Flg_bb/hook_C_dom"/>
</dbReference>
<dbReference type="InterPro" id="IPR053927">
    <property type="entry name" value="FlgK_helical"/>
</dbReference>
<dbReference type="InterPro" id="IPR002371">
    <property type="entry name" value="FlgK"/>
</dbReference>
<feature type="domain" description="Flagellar basal body rod protein N-terminal" evidence="8">
    <location>
        <begin position="12"/>
        <end position="38"/>
    </location>
</feature>
<organism evidence="11 12">
    <name type="scientific">Chromobacterium sphagni</name>
    <dbReference type="NCBI Taxonomy" id="1903179"/>
    <lineage>
        <taxon>Bacteria</taxon>
        <taxon>Pseudomonadati</taxon>
        <taxon>Pseudomonadota</taxon>
        <taxon>Betaproteobacteria</taxon>
        <taxon>Neisseriales</taxon>
        <taxon>Chromobacteriaceae</taxon>
        <taxon>Chromobacterium</taxon>
    </lineage>
</organism>
<dbReference type="GO" id="GO:0005198">
    <property type="term" value="F:structural molecule activity"/>
    <property type="evidence" value="ECO:0007669"/>
    <property type="project" value="UniProtKB-UniRule"/>
</dbReference>
<evidence type="ECO:0000256" key="5">
    <source>
        <dbReference type="ARBA" id="ARBA00022525"/>
    </source>
</evidence>
<keyword evidence="5 7" id="KW-0964">Secreted</keyword>